<dbReference type="Proteomes" id="UP001597469">
    <property type="component" value="Unassembled WGS sequence"/>
</dbReference>
<reference evidence="2" key="1">
    <citation type="journal article" date="2019" name="Int. J. Syst. Evol. Microbiol.">
        <title>The Global Catalogue of Microorganisms (GCM) 10K type strain sequencing project: providing services to taxonomists for standard genome sequencing and annotation.</title>
        <authorList>
            <consortium name="The Broad Institute Genomics Platform"/>
            <consortium name="The Broad Institute Genome Sequencing Center for Infectious Disease"/>
            <person name="Wu L."/>
            <person name="Ma J."/>
        </authorList>
    </citation>
    <scope>NUCLEOTIDE SEQUENCE [LARGE SCALE GENOMIC DNA]</scope>
    <source>
        <strain evidence="2">KCTC 42805</strain>
    </source>
</reference>
<proteinExistence type="predicted"/>
<gene>
    <name evidence="1" type="ORF">ACFSUS_28480</name>
</gene>
<dbReference type="NCBIfam" id="NF041200">
    <property type="entry name" value="mob_BfmA_Nterm"/>
    <property type="match status" value="1"/>
</dbReference>
<keyword evidence="2" id="KW-1185">Reference proteome</keyword>
<protein>
    <submittedName>
        <fullName evidence="1">BfmA/BtgA family mobilization protein</fullName>
    </submittedName>
</protein>
<accession>A0ABW5MC46</accession>
<sequence>MSERKSISVSAGTHQQLERLGEKLGLSHKDLIAAMVQYFSVTKADPRDPKADAPSVALKKMADKVDGLDKRLIGFIREQEKELLKPILSEVRATRTQISQSTGVGAKSAGLTAEQLEEQLTGVVEAFQTLIRLSFRTALVDNALRPEYRQQTDELIKQQGNRR</sequence>
<evidence type="ECO:0000313" key="1">
    <source>
        <dbReference type="EMBL" id="MFD2574602.1"/>
    </source>
</evidence>
<dbReference type="RefSeq" id="WP_381528585.1">
    <property type="nucleotide sequence ID" value="NZ_JBHULN010000034.1"/>
</dbReference>
<evidence type="ECO:0000313" key="2">
    <source>
        <dbReference type="Proteomes" id="UP001597469"/>
    </source>
</evidence>
<name>A0ABW5MC46_9BACT</name>
<dbReference type="EMBL" id="JBHULN010000034">
    <property type="protein sequence ID" value="MFD2574602.1"/>
    <property type="molecule type" value="Genomic_DNA"/>
</dbReference>
<organism evidence="1 2">
    <name type="scientific">Spirosoma soli</name>
    <dbReference type="NCBI Taxonomy" id="1770529"/>
    <lineage>
        <taxon>Bacteria</taxon>
        <taxon>Pseudomonadati</taxon>
        <taxon>Bacteroidota</taxon>
        <taxon>Cytophagia</taxon>
        <taxon>Cytophagales</taxon>
        <taxon>Cytophagaceae</taxon>
        <taxon>Spirosoma</taxon>
    </lineage>
</organism>
<comment type="caution">
    <text evidence="1">The sequence shown here is derived from an EMBL/GenBank/DDBJ whole genome shotgun (WGS) entry which is preliminary data.</text>
</comment>
<dbReference type="InterPro" id="IPR048012">
    <property type="entry name" value="BfmA-like_N"/>
</dbReference>